<keyword evidence="2" id="KW-1185">Reference proteome</keyword>
<evidence type="ECO:0000313" key="1">
    <source>
        <dbReference type="EMBL" id="PWA47747.1"/>
    </source>
</evidence>
<dbReference type="PANTHER" id="PTHR47481:SF43">
    <property type="entry name" value="RETROTRANSPOSON COPIA-LIKE N-TERMINAL DOMAIN-CONTAINING PROTEIN"/>
    <property type="match status" value="1"/>
</dbReference>
<proteinExistence type="predicted"/>
<reference evidence="1 2" key="1">
    <citation type="journal article" date="2018" name="Mol. Plant">
        <title>The genome of Artemisia annua provides insight into the evolution of Asteraceae family and artemisinin biosynthesis.</title>
        <authorList>
            <person name="Shen Q."/>
            <person name="Zhang L."/>
            <person name="Liao Z."/>
            <person name="Wang S."/>
            <person name="Yan T."/>
            <person name="Shi P."/>
            <person name="Liu M."/>
            <person name="Fu X."/>
            <person name="Pan Q."/>
            <person name="Wang Y."/>
            <person name="Lv Z."/>
            <person name="Lu X."/>
            <person name="Zhang F."/>
            <person name="Jiang W."/>
            <person name="Ma Y."/>
            <person name="Chen M."/>
            <person name="Hao X."/>
            <person name="Li L."/>
            <person name="Tang Y."/>
            <person name="Lv G."/>
            <person name="Zhou Y."/>
            <person name="Sun X."/>
            <person name="Brodelius P.E."/>
            <person name="Rose J.K.C."/>
            <person name="Tang K."/>
        </authorList>
    </citation>
    <scope>NUCLEOTIDE SEQUENCE [LARGE SCALE GENOMIC DNA]</scope>
    <source>
        <strain evidence="2">cv. Huhao1</strain>
        <tissue evidence="1">Leaf</tissue>
    </source>
</reference>
<dbReference type="Pfam" id="PF14223">
    <property type="entry name" value="Retrotran_gag_2"/>
    <property type="match status" value="1"/>
</dbReference>
<dbReference type="EMBL" id="PKPP01009666">
    <property type="protein sequence ID" value="PWA47747.1"/>
    <property type="molecule type" value="Genomic_DNA"/>
</dbReference>
<evidence type="ECO:0000313" key="2">
    <source>
        <dbReference type="Proteomes" id="UP000245207"/>
    </source>
</evidence>
<accession>A0A2U1LFG8</accession>
<dbReference type="PANTHER" id="PTHR47481">
    <property type="match status" value="1"/>
</dbReference>
<gene>
    <name evidence="1" type="ORF">CTI12_AA496530</name>
</gene>
<protein>
    <submittedName>
        <fullName evidence="1">Uncharacterized protein</fullName>
    </submittedName>
</protein>
<comment type="caution">
    <text evidence="1">The sequence shown here is derived from an EMBL/GenBank/DDBJ whole genome shotgun (WGS) entry which is preliminary data.</text>
</comment>
<dbReference type="AlphaFoldDB" id="A0A2U1LFG8"/>
<name>A0A2U1LFG8_ARTAN</name>
<organism evidence="1 2">
    <name type="scientific">Artemisia annua</name>
    <name type="common">Sweet wormwood</name>
    <dbReference type="NCBI Taxonomy" id="35608"/>
    <lineage>
        <taxon>Eukaryota</taxon>
        <taxon>Viridiplantae</taxon>
        <taxon>Streptophyta</taxon>
        <taxon>Embryophyta</taxon>
        <taxon>Tracheophyta</taxon>
        <taxon>Spermatophyta</taxon>
        <taxon>Magnoliopsida</taxon>
        <taxon>eudicotyledons</taxon>
        <taxon>Gunneridae</taxon>
        <taxon>Pentapetalae</taxon>
        <taxon>asterids</taxon>
        <taxon>campanulids</taxon>
        <taxon>Asterales</taxon>
        <taxon>Asteraceae</taxon>
        <taxon>Asteroideae</taxon>
        <taxon>Anthemideae</taxon>
        <taxon>Artemisiinae</taxon>
        <taxon>Artemisia</taxon>
    </lineage>
</organism>
<dbReference type="STRING" id="35608.A0A2U1LFG8"/>
<dbReference type="Proteomes" id="UP000245207">
    <property type="component" value="Unassembled WGS sequence"/>
</dbReference>
<sequence>MPLTSKTQIIQLNAPTHLPIQLTASNFPVWRKQVQSTLIGLDLIDYIDGTLVSPAQFLDNGKELNPLYSIWFRQDQILLSAILGSCSETIQPIISSVETSRKAWERLNSSYASSSRSRIISLNSKLTKNPKGTRSVAEFLHEMKSIADELALAQSPILEEDLVVHILSQLGDEFNNIVAAIKVRESVISFSELFEKLVDFERMLKDSDSSQSTIITTANVTQKSSFMFQPHNKQ</sequence>
<dbReference type="OrthoDB" id="1748459at2759"/>